<protein>
    <submittedName>
        <fullName evidence="2">Uncharacterized protein</fullName>
    </submittedName>
</protein>
<feature type="region of interest" description="Disordered" evidence="1">
    <location>
        <begin position="1"/>
        <end position="27"/>
    </location>
</feature>
<dbReference type="Proteomes" id="UP001189429">
    <property type="component" value="Unassembled WGS sequence"/>
</dbReference>
<accession>A0ABN9TCV2</accession>
<gene>
    <name evidence="2" type="ORF">PCOR1329_LOCUS37705</name>
</gene>
<feature type="compositionally biased region" description="Acidic residues" evidence="1">
    <location>
        <begin position="1"/>
        <end position="11"/>
    </location>
</feature>
<evidence type="ECO:0000313" key="3">
    <source>
        <dbReference type="Proteomes" id="UP001189429"/>
    </source>
</evidence>
<feature type="compositionally biased region" description="Basic and acidic residues" evidence="1">
    <location>
        <begin position="184"/>
        <end position="202"/>
    </location>
</feature>
<keyword evidence="3" id="KW-1185">Reference proteome</keyword>
<name>A0ABN9TCV2_9DINO</name>
<feature type="region of interest" description="Disordered" evidence="1">
    <location>
        <begin position="93"/>
        <end position="228"/>
    </location>
</feature>
<proteinExistence type="predicted"/>
<organism evidence="2 3">
    <name type="scientific">Prorocentrum cordatum</name>
    <dbReference type="NCBI Taxonomy" id="2364126"/>
    <lineage>
        <taxon>Eukaryota</taxon>
        <taxon>Sar</taxon>
        <taxon>Alveolata</taxon>
        <taxon>Dinophyceae</taxon>
        <taxon>Prorocentrales</taxon>
        <taxon>Prorocentraceae</taxon>
        <taxon>Prorocentrum</taxon>
    </lineage>
</organism>
<sequence>DVSDESGWDVAEEPRQDGGEGSSWSKIEEAYWTEDITDVDFKMVDGWAKRTCDDNWADEVVSSTAGVAVFVWSDGDRWLAEGVSYDEVKNPAGAADAAAVQHVATPARAGKGSGKGKGKGRGKSGKGKSSRGSKGKADNGPPSTGKADNGKGEDKSDNGKGKADKGKGKKNAADKGPPSAGKADNGKGEDKSDNGKGKADKGKGKKNAADDCGETASESVDLTAGVDKSDYVSEARWCRLSGKRASAGSSMDHLQVAGKKLKVSDDGDKDAGVAVEDENSIETCRQVCERSGSWK</sequence>
<feature type="non-terminal residue" evidence="2">
    <location>
        <position position="295"/>
    </location>
</feature>
<feature type="non-terminal residue" evidence="2">
    <location>
        <position position="1"/>
    </location>
</feature>
<evidence type="ECO:0000256" key="1">
    <source>
        <dbReference type="SAM" id="MobiDB-lite"/>
    </source>
</evidence>
<evidence type="ECO:0000313" key="2">
    <source>
        <dbReference type="EMBL" id="CAK0843321.1"/>
    </source>
</evidence>
<feature type="compositionally biased region" description="Basic residues" evidence="1">
    <location>
        <begin position="114"/>
        <end position="134"/>
    </location>
</feature>
<feature type="compositionally biased region" description="Low complexity" evidence="1">
    <location>
        <begin position="93"/>
        <end position="110"/>
    </location>
</feature>
<dbReference type="EMBL" id="CAUYUJ010014571">
    <property type="protein sequence ID" value="CAK0843321.1"/>
    <property type="molecule type" value="Genomic_DNA"/>
</dbReference>
<comment type="caution">
    <text evidence="2">The sequence shown here is derived from an EMBL/GenBank/DDBJ whole genome shotgun (WGS) entry which is preliminary data.</text>
</comment>
<feature type="compositionally biased region" description="Basic and acidic residues" evidence="1">
    <location>
        <begin position="148"/>
        <end position="166"/>
    </location>
</feature>
<reference evidence="2" key="1">
    <citation type="submission" date="2023-10" db="EMBL/GenBank/DDBJ databases">
        <authorList>
            <person name="Chen Y."/>
            <person name="Shah S."/>
            <person name="Dougan E. K."/>
            <person name="Thang M."/>
            <person name="Chan C."/>
        </authorList>
    </citation>
    <scope>NUCLEOTIDE SEQUENCE [LARGE SCALE GENOMIC DNA]</scope>
</reference>